<dbReference type="InterPro" id="IPR028098">
    <property type="entry name" value="Glyco_trans_4-like_N"/>
</dbReference>
<evidence type="ECO:0000313" key="4">
    <source>
        <dbReference type="EMBL" id="MDW4826189.1"/>
    </source>
</evidence>
<evidence type="ECO:0000313" key="6">
    <source>
        <dbReference type="Proteomes" id="UP001271263"/>
    </source>
</evidence>
<dbReference type="GO" id="GO:1901135">
    <property type="term" value="P:carbohydrate derivative metabolic process"/>
    <property type="evidence" value="ECO:0007669"/>
    <property type="project" value="UniProtKB-ARBA"/>
</dbReference>
<dbReference type="Pfam" id="PF00534">
    <property type="entry name" value="Glycos_transf_1"/>
    <property type="match status" value="1"/>
</dbReference>
<proteinExistence type="predicted"/>
<evidence type="ECO:0000259" key="2">
    <source>
        <dbReference type="Pfam" id="PF13439"/>
    </source>
</evidence>
<name>A0AAW8NT21_9GAMM</name>
<dbReference type="SUPFAM" id="SSF53756">
    <property type="entry name" value="UDP-Glycosyltransferase/glycogen phosphorylase"/>
    <property type="match status" value="1"/>
</dbReference>
<gene>
    <name evidence="3" type="ORF">OS133_20310</name>
    <name evidence="4" type="ORF">OS134_19130</name>
</gene>
<dbReference type="PANTHER" id="PTHR12526">
    <property type="entry name" value="GLYCOSYLTRANSFERASE"/>
    <property type="match status" value="1"/>
</dbReference>
<evidence type="ECO:0000313" key="5">
    <source>
        <dbReference type="Proteomes" id="UP001259340"/>
    </source>
</evidence>
<sequence length="367" mass="41801">MPKRRIAIVIDSLAGGGAEKVMLTLANELVKQGHEPHLLVLFDHCEHHIENNIPVHFCFDKKKDKHLGSFWNTKRDARRLDCWIEALEQDIGKFELFISNLDKTNLLLSHSKVSPLYFVVHSSIEEPLKRTKKLGPIAYFKMLRAKMALNGKHLITVSEGIKEEIERVGRIVPASITTIYNPFEIEKIKQQSLEEVTGLPAGDFLIHVGRFAKPKRHDVLFKAIKQMEHDLPIVLLCNNAKKARKIAKKHGVLDRIILPGFQQNPYPWIKAAKLMVLSSDYEGLPTVLIESLVCNTPVVSTDCEHGPKEILTGDLAQFLVPRRDPQRLALKIDEALNHYPEIKQIDLLEKVDAHQVCLSYLDLIRQK</sequence>
<dbReference type="CDD" id="cd03811">
    <property type="entry name" value="GT4_GT28_WabH-like"/>
    <property type="match status" value="1"/>
</dbReference>
<dbReference type="AlphaFoldDB" id="A0AAW8NT21"/>
<dbReference type="Gene3D" id="3.40.50.2000">
    <property type="entry name" value="Glycogen Phosphorylase B"/>
    <property type="match status" value="2"/>
</dbReference>
<feature type="domain" description="Glycosyltransferase subfamily 4-like N-terminal" evidence="2">
    <location>
        <begin position="16"/>
        <end position="186"/>
    </location>
</feature>
<dbReference type="GO" id="GO:0016757">
    <property type="term" value="F:glycosyltransferase activity"/>
    <property type="evidence" value="ECO:0007669"/>
    <property type="project" value="InterPro"/>
</dbReference>
<dbReference type="PANTHER" id="PTHR12526:SF638">
    <property type="entry name" value="SPORE COAT PROTEIN SA"/>
    <property type="match status" value="1"/>
</dbReference>
<dbReference type="RefSeq" id="WP_310655868.1">
    <property type="nucleotide sequence ID" value="NZ_JAPMLA010000014.1"/>
</dbReference>
<evidence type="ECO:0000313" key="3">
    <source>
        <dbReference type="EMBL" id="MDR8525961.1"/>
    </source>
</evidence>
<reference evidence="3" key="2">
    <citation type="submission" date="2022-11" db="EMBL/GenBank/DDBJ databases">
        <title>Prophages regulate Shewanella fidelis motility and biofilm formation: implications for gut colonization dynamics in Ciona robusta.</title>
        <authorList>
            <person name="Natarajan O."/>
            <person name="Gibboney S.L."/>
            <person name="Young M.N."/>
            <person name="Lim S.J."/>
            <person name="Pluta N."/>
            <person name="Atkinson C.G.F."/>
            <person name="Leigh B.A."/>
            <person name="Liberti A."/>
            <person name="Kees E."/>
            <person name="Breitbart M."/>
            <person name="Gralnick J."/>
            <person name="Dishaw L.J."/>
        </authorList>
    </citation>
    <scope>NUCLEOTIDE SEQUENCE</scope>
    <source>
        <strain evidence="3">3313</strain>
    </source>
</reference>
<accession>A0AAW8NT21</accession>
<keyword evidence="6" id="KW-1185">Reference proteome</keyword>
<dbReference type="EMBL" id="JAPMLD010000012">
    <property type="protein sequence ID" value="MDW4826189.1"/>
    <property type="molecule type" value="Genomic_DNA"/>
</dbReference>
<dbReference type="Proteomes" id="UP001259340">
    <property type="component" value="Unassembled WGS sequence"/>
</dbReference>
<dbReference type="InterPro" id="IPR001296">
    <property type="entry name" value="Glyco_trans_1"/>
</dbReference>
<protein>
    <submittedName>
        <fullName evidence="3">Glycosyltransferase</fullName>
    </submittedName>
</protein>
<dbReference type="EMBL" id="JAPMLE010000001">
    <property type="protein sequence ID" value="MDR8525961.1"/>
    <property type="molecule type" value="Genomic_DNA"/>
</dbReference>
<dbReference type="Proteomes" id="UP001271263">
    <property type="component" value="Unassembled WGS sequence"/>
</dbReference>
<dbReference type="Pfam" id="PF13439">
    <property type="entry name" value="Glyco_transf_4"/>
    <property type="match status" value="1"/>
</dbReference>
<comment type="caution">
    <text evidence="3">The sequence shown here is derived from an EMBL/GenBank/DDBJ whole genome shotgun (WGS) entry which is preliminary data.</text>
</comment>
<reference evidence="4 6" key="1">
    <citation type="journal article" date="2022" name="bioRxiv">
        <title>Prophages regulate Shewanella fidelis 3313 motility and biofilm formation: implications for gut colonization dynamics in Ciona robusta.</title>
        <authorList>
            <person name="Natarajan O."/>
            <person name="Gibboney S.L."/>
            <person name="Young M.N."/>
            <person name="Lim S.J."/>
            <person name="Pluta N."/>
            <person name="Atkinson C.G."/>
            <person name="Leigh B.A."/>
            <person name="Liberti A."/>
            <person name="Kees E.D."/>
            <person name="Breitbart M."/>
            <person name="Gralnick J.A."/>
            <person name="Dishaw L.J."/>
        </authorList>
    </citation>
    <scope>NUCLEOTIDE SEQUENCE [LARGE SCALE GENOMIC DNA]</scope>
    <source>
        <strain evidence="4 6">JG4066</strain>
    </source>
</reference>
<evidence type="ECO:0000259" key="1">
    <source>
        <dbReference type="Pfam" id="PF00534"/>
    </source>
</evidence>
<feature type="domain" description="Glycosyl transferase family 1" evidence="1">
    <location>
        <begin position="203"/>
        <end position="339"/>
    </location>
</feature>
<organism evidence="3 5">
    <name type="scientific">Shewanella fidelis</name>
    <dbReference type="NCBI Taxonomy" id="173509"/>
    <lineage>
        <taxon>Bacteria</taxon>
        <taxon>Pseudomonadati</taxon>
        <taxon>Pseudomonadota</taxon>
        <taxon>Gammaproteobacteria</taxon>
        <taxon>Alteromonadales</taxon>
        <taxon>Shewanellaceae</taxon>
        <taxon>Shewanella</taxon>
    </lineage>
</organism>